<evidence type="ECO:0000256" key="1">
    <source>
        <dbReference type="SAM" id="MobiDB-lite"/>
    </source>
</evidence>
<name>A0A822ZU15_NELNU</name>
<accession>A0A822ZU15</accession>
<dbReference type="AlphaFoldDB" id="A0A822ZU15"/>
<evidence type="ECO:0000259" key="2">
    <source>
        <dbReference type="Pfam" id="PF14244"/>
    </source>
</evidence>
<dbReference type="PANTHER" id="PTHR37610">
    <property type="entry name" value="CCHC-TYPE DOMAIN-CONTAINING PROTEIN"/>
    <property type="match status" value="1"/>
</dbReference>
<organism evidence="3 4">
    <name type="scientific">Nelumbo nucifera</name>
    <name type="common">Sacred lotus</name>
    <dbReference type="NCBI Taxonomy" id="4432"/>
    <lineage>
        <taxon>Eukaryota</taxon>
        <taxon>Viridiplantae</taxon>
        <taxon>Streptophyta</taxon>
        <taxon>Embryophyta</taxon>
        <taxon>Tracheophyta</taxon>
        <taxon>Spermatophyta</taxon>
        <taxon>Magnoliopsida</taxon>
        <taxon>Proteales</taxon>
        <taxon>Nelumbonaceae</taxon>
        <taxon>Nelumbo</taxon>
    </lineage>
</organism>
<keyword evidence="4" id="KW-1185">Reference proteome</keyword>
<dbReference type="Pfam" id="PF14244">
    <property type="entry name" value="Retrotran_gag_3"/>
    <property type="match status" value="1"/>
</dbReference>
<protein>
    <recommendedName>
        <fullName evidence="2">Retrotransposon Copia-like N-terminal domain-containing protein</fullName>
    </recommendedName>
</protein>
<dbReference type="Proteomes" id="UP000607653">
    <property type="component" value="Unassembled WGS sequence"/>
</dbReference>
<comment type="caution">
    <text evidence="3">The sequence shown here is derived from an EMBL/GenBank/DDBJ whole genome shotgun (WGS) entry which is preliminary data.</text>
</comment>
<evidence type="ECO:0000313" key="3">
    <source>
        <dbReference type="EMBL" id="DAD45368.1"/>
    </source>
</evidence>
<dbReference type="InterPro" id="IPR029472">
    <property type="entry name" value="Copia-like_N"/>
</dbReference>
<evidence type="ECO:0000313" key="4">
    <source>
        <dbReference type="Proteomes" id="UP000607653"/>
    </source>
</evidence>
<feature type="compositionally biased region" description="Polar residues" evidence="1">
    <location>
        <begin position="1"/>
        <end position="24"/>
    </location>
</feature>
<sequence>MVSELQLSQAPSLASNISSQTQNPADAPMTTDDPNSPYYLHHSDNPGMILVTNVLTSENYTSWSRAMTMELLAKNKLGFVDGSIEKLDNIDANFEAWLRANNMVLSWILNAIYRDLAPSILYAESALDVWSDLKERF</sequence>
<feature type="domain" description="Retrotransposon Copia-like N-terminal" evidence="2">
    <location>
        <begin position="41"/>
        <end position="86"/>
    </location>
</feature>
<proteinExistence type="predicted"/>
<dbReference type="EMBL" id="DUZY01000007">
    <property type="protein sequence ID" value="DAD45368.1"/>
    <property type="molecule type" value="Genomic_DNA"/>
</dbReference>
<feature type="region of interest" description="Disordered" evidence="1">
    <location>
        <begin position="1"/>
        <end position="38"/>
    </location>
</feature>
<reference evidence="3 4" key="1">
    <citation type="journal article" date="2020" name="Mol. Biol. Evol.">
        <title>Distinct Expression and Methylation Patterns for Genes with Different Fates following a Single Whole-Genome Duplication in Flowering Plants.</title>
        <authorList>
            <person name="Shi T."/>
            <person name="Rahmani R.S."/>
            <person name="Gugger P.F."/>
            <person name="Wang M."/>
            <person name="Li H."/>
            <person name="Zhang Y."/>
            <person name="Li Z."/>
            <person name="Wang Q."/>
            <person name="Van de Peer Y."/>
            <person name="Marchal K."/>
            <person name="Chen J."/>
        </authorList>
    </citation>
    <scope>NUCLEOTIDE SEQUENCE [LARGE SCALE GENOMIC DNA]</scope>
    <source>
        <tissue evidence="3">Leaf</tissue>
    </source>
</reference>
<gene>
    <name evidence="3" type="ORF">HUJ06_003598</name>
</gene>
<dbReference type="PANTHER" id="PTHR37610:SF97">
    <property type="entry name" value="RETROTRANSPOSON GAG DOMAIN-CONTAINING PROTEIN"/>
    <property type="match status" value="1"/>
</dbReference>